<accession>A0A409YN99</accession>
<organism evidence="1 2">
    <name type="scientific">Panaeolus cyanescens</name>
    <dbReference type="NCBI Taxonomy" id="181874"/>
    <lineage>
        <taxon>Eukaryota</taxon>
        <taxon>Fungi</taxon>
        <taxon>Dikarya</taxon>
        <taxon>Basidiomycota</taxon>
        <taxon>Agaricomycotina</taxon>
        <taxon>Agaricomycetes</taxon>
        <taxon>Agaricomycetidae</taxon>
        <taxon>Agaricales</taxon>
        <taxon>Agaricineae</taxon>
        <taxon>Galeropsidaceae</taxon>
        <taxon>Panaeolus</taxon>
    </lineage>
</organism>
<dbReference type="EMBL" id="NHTK01000928">
    <property type="protein sequence ID" value="PPR04553.1"/>
    <property type="molecule type" value="Genomic_DNA"/>
</dbReference>
<dbReference type="Proteomes" id="UP000284842">
    <property type="component" value="Unassembled WGS sequence"/>
</dbReference>
<dbReference type="AlphaFoldDB" id="A0A409YN99"/>
<keyword evidence="2" id="KW-1185">Reference proteome</keyword>
<gene>
    <name evidence="1" type="ORF">CVT24_012091</name>
</gene>
<proteinExistence type="predicted"/>
<reference evidence="1 2" key="1">
    <citation type="journal article" date="2018" name="Evol. Lett.">
        <title>Horizontal gene cluster transfer increased hallucinogenic mushroom diversity.</title>
        <authorList>
            <person name="Reynolds H.T."/>
            <person name="Vijayakumar V."/>
            <person name="Gluck-Thaler E."/>
            <person name="Korotkin H.B."/>
            <person name="Matheny P.B."/>
            <person name="Slot J.C."/>
        </authorList>
    </citation>
    <scope>NUCLEOTIDE SEQUENCE [LARGE SCALE GENOMIC DNA]</scope>
    <source>
        <strain evidence="1 2">2629</strain>
    </source>
</reference>
<evidence type="ECO:0000313" key="2">
    <source>
        <dbReference type="Proteomes" id="UP000284842"/>
    </source>
</evidence>
<comment type="caution">
    <text evidence="1">The sequence shown here is derived from an EMBL/GenBank/DDBJ whole genome shotgun (WGS) entry which is preliminary data.</text>
</comment>
<evidence type="ECO:0000313" key="1">
    <source>
        <dbReference type="EMBL" id="PPR04553.1"/>
    </source>
</evidence>
<sequence length="155" mass="17351">MARIIAADPLPSVKVLDLAIPPTDGSLTEGFRWLELAHRVHALEELSITVESFKDANHSDDQLSNIPDLSPFFTPNITIKKFAFDWSNSYSDTTALRYEHLTRLCNLASALLASWNLSRLLGFGILLMLELELGVERGNLNEFNVDSQLCSWSSE</sequence>
<dbReference type="InParanoid" id="A0A409YN99"/>
<protein>
    <submittedName>
        <fullName evidence="1">Uncharacterized protein</fullName>
    </submittedName>
</protein>
<name>A0A409YN99_9AGAR</name>